<evidence type="ECO:0000256" key="1">
    <source>
        <dbReference type="SAM" id="MobiDB-lite"/>
    </source>
</evidence>
<dbReference type="Gene3D" id="3.30.70.2660">
    <property type="match status" value="1"/>
</dbReference>
<evidence type="ECO:0000313" key="2">
    <source>
        <dbReference type="EMBL" id="GEO18008.1"/>
    </source>
</evidence>
<proteinExistence type="predicted"/>
<reference evidence="2 3" key="1">
    <citation type="submission" date="2019-07" db="EMBL/GenBank/DDBJ databases">
        <title>Whole genome shotgun sequence of Microvirga aerophila NBRC 106136.</title>
        <authorList>
            <person name="Hosoyama A."/>
            <person name="Uohara A."/>
            <person name="Ohji S."/>
            <person name="Ichikawa N."/>
        </authorList>
    </citation>
    <scope>NUCLEOTIDE SEQUENCE [LARGE SCALE GENOMIC DNA]</scope>
    <source>
        <strain evidence="2 3">NBRC 106136</strain>
    </source>
</reference>
<dbReference type="Proteomes" id="UP000321085">
    <property type="component" value="Unassembled WGS sequence"/>
</dbReference>
<dbReference type="InterPro" id="IPR010147">
    <property type="entry name" value="CRISPR-assoc_prot_CasD"/>
</dbReference>
<keyword evidence="3" id="KW-1185">Reference proteome</keyword>
<dbReference type="GO" id="GO:0043571">
    <property type="term" value="P:maintenance of CRISPR repeat elements"/>
    <property type="evidence" value="ECO:0007669"/>
    <property type="project" value="InterPro"/>
</dbReference>
<dbReference type="AlphaFoldDB" id="A0A512C1B7"/>
<sequence length="233" mass="25478">MPCFLLIALEGPMTAFGAEAVDARGVVRDWPGASLLTGLLANALGLMRTEAEAHQRLQERLVFGVRIDRPGSRFTDFQTAVLSRDDRGWTTRGAPEGRAGGTATYGSPHIRERDHIADMALTVALRLEPAEEVPTLENLGAALDQPARPLFLGRKACPPARPLNGGLVEAQDLMAALARATVFDPAPRPIIVLPDDPEIDPQWERLVVSDRRNWISGVHAGSRVFRRGRLKER</sequence>
<dbReference type="CDD" id="cd09756">
    <property type="entry name" value="Cas5_I-E"/>
    <property type="match status" value="1"/>
</dbReference>
<name>A0A512C1B7_9HYPH</name>
<dbReference type="NCBIfam" id="TIGR01868">
    <property type="entry name" value="casD_Cas5e"/>
    <property type="match status" value="1"/>
</dbReference>
<organism evidence="2 3">
    <name type="scientific">Microvirga aerophila</name>
    <dbReference type="NCBI Taxonomy" id="670291"/>
    <lineage>
        <taxon>Bacteria</taxon>
        <taxon>Pseudomonadati</taxon>
        <taxon>Pseudomonadota</taxon>
        <taxon>Alphaproteobacteria</taxon>
        <taxon>Hyphomicrobiales</taxon>
        <taxon>Methylobacteriaceae</taxon>
        <taxon>Microvirga</taxon>
    </lineage>
</organism>
<dbReference type="EMBL" id="BJYU01000143">
    <property type="protein sequence ID" value="GEO18008.1"/>
    <property type="molecule type" value="Genomic_DNA"/>
</dbReference>
<feature type="region of interest" description="Disordered" evidence="1">
    <location>
        <begin position="88"/>
        <end position="108"/>
    </location>
</feature>
<dbReference type="Pfam" id="PF09704">
    <property type="entry name" value="Cas_Cas5d"/>
    <property type="match status" value="1"/>
</dbReference>
<protein>
    <submittedName>
        <fullName evidence="2">Type I-E CRISPR-associated protein Cas5/CasD</fullName>
    </submittedName>
</protein>
<dbReference type="GO" id="GO:0003723">
    <property type="term" value="F:RNA binding"/>
    <property type="evidence" value="ECO:0007669"/>
    <property type="project" value="InterPro"/>
</dbReference>
<dbReference type="InterPro" id="IPR021124">
    <property type="entry name" value="CRISPR-assoc_prot_Cas5"/>
</dbReference>
<gene>
    <name evidence="2" type="ORF">MAE02_57040</name>
</gene>
<evidence type="ECO:0000313" key="3">
    <source>
        <dbReference type="Proteomes" id="UP000321085"/>
    </source>
</evidence>
<dbReference type="RefSeq" id="WP_147022792.1">
    <property type="nucleotide sequence ID" value="NZ_BJYU01000143.1"/>
</dbReference>
<accession>A0A512C1B7</accession>
<dbReference type="GO" id="GO:0051607">
    <property type="term" value="P:defense response to virus"/>
    <property type="evidence" value="ECO:0007669"/>
    <property type="project" value="InterPro"/>
</dbReference>
<comment type="caution">
    <text evidence="2">The sequence shown here is derived from an EMBL/GenBank/DDBJ whole genome shotgun (WGS) entry which is preliminary data.</text>
</comment>